<feature type="domain" description="Sodium/calcium exchanger membrane region" evidence="6">
    <location>
        <begin position="173"/>
        <end position="313"/>
    </location>
</feature>
<feature type="transmembrane region" description="Helical" evidence="5">
    <location>
        <begin position="238"/>
        <end position="259"/>
    </location>
</feature>
<keyword evidence="3 5" id="KW-1133">Transmembrane helix</keyword>
<dbReference type="Pfam" id="PF01699">
    <property type="entry name" value="Na_Ca_ex"/>
    <property type="match status" value="2"/>
</dbReference>
<dbReference type="PANTHER" id="PTHR10846">
    <property type="entry name" value="SODIUM/POTASSIUM/CALCIUM EXCHANGER"/>
    <property type="match status" value="1"/>
</dbReference>
<evidence type="ECO:0000313" key="8">
    <source>
        <dbReference type="Proteomes" id="UP001354971"/>
    </source>
</evidence>
<feature type="transmembrane region" description="Helical" evidence="5">
    <location>
        <begin position="172"/>
        <end position="196"/>
    </location>
</feature>
<feature type="transmembrane region" description="Helical" evidence="5">
    <location>
        <begin position="208"/>
        <end position="231"/>
    </location>
</feature>
<feature type="transmembrane region" description="Helical" evidence="5">
    <location>
        <begin position="68"/>
        <end position="90"/>
    </location>
</feature>
<organism evidence="7 8">
    <name type="scientific">Hyphobacterium lacteum</name>
    <dbReference type="NCBI Taxonomy" id="3116575"/>
    <lineage>
        <taxon>Bacteria</taxon>
        <taxon>Pseudomonadati</taxon>
        <taxon>Pseudomonadota</taxon>
        <taxon>Alphaproteobacteria</taxon>
        <taxon>Maricaulales</taxon>
        <taxon>Maricaulaceae</taxon>
        <taxon>Hyphobacterium</taxon>
    </lineage>
</organism>
<dbReference type="InterPro" id="IPR004837">
    <property type="entry name" value="NaCa_Exmemb"/>
</dbReference>
<dbReference type="EMBL" id="JAZDRP010000004">
    <property type="protein sequence ID" value="MEE2526364.1"/>
    <property type="molecule type" value="Genomic_DNA"/>
</dbReference>
<evidence type="ECO:0000313" key="7">
    <source>
        <dbReference type="EMBL" id="MEE2526364.1"/>
    </source>
</evidence>
<keyword evidence="2 5" id="KW-0812">Transmembrane</keyword>
<dbReference type="RefSeq" id="WP_330199027.1">
    <property type="nucleotide sequence ID" value="NZ_JAZDRP010000004.1"/>
</dbReference>
<keyword evidence="4 5" id="KW-0472">Membrane</keyword>
<evidence type="ECO:0000256" key="2">
    <source>
        <dbReference type="ARBA" id="ARBA00022692"/>
    </source>
</evidence>
<accession>A0ABU7LSP9</accession>
<feature type="transmembrane region" description="Helical" evidence="5">
    <location>
        <begin position="99"/>
        <end position="119"/>
    </location>
</feature>
<feature type="transmembrane region" description="Helical" evidence="5">
    <location>
        <begin position="298"/>
        <end position="315"/>
    </location>
</feature>
<name>A0ABU7LSP9_9PROT</name>
<dbReference type="Proteomes" id="UP001354971">
    <property type="component" value="Unassembled WGS sequence"/>
</dbReference>
<feature type="transmembrane region" description="Helical" evidence="5">
    <location>
        <begin position="125"/>
        <end position="145"/>
    </location>
</feature>
<evidence type="ECO:0000259" key="6">
    <source>
        <dbReference type="Pfam" id="PF01699"/>
    </source>
</evidence>
<protein>
    <submittedName>
        <fullName evidence="7">Calcium/sodium antiporter</fullName>
    </submittedName>
</protein>
<gene>
    <name evidence="7" type="ORF">V0U79_08295</name>
</gene>
<feature type="domain" description="Sodium/calcium exchanger membrane region" evidence="6">
    <location>
        <begin position="5"/>
        <end position="143"/>
    </location>
</feature>
<evidence type="ECO:0000256" key="1">
    <source>
        <dbReference type="ARBA" id="ARBA00004141"/>
    </source>
</evidence>
<evidence type="ECO:0000256" key="4">
    <source>
        <dbReference type="ARBA" id="ARBA00023136"/>
    </source>
</evidence>
<comment type="subcellular location">
    <subcellularLocation>
        <location evidence="1">Membrane</location>
        <topology evidence="1">Multi-pass membrane protein</topology>
    </subcellularLocation>
</comment>
<dbReference type="InterPro" id="IPR044880">
    <property type="entry name" value="NCX_ion-bd_dom_sf"/>
</dbReference>
<sequence>MISGLMIFGGLALLAFGGDGLVRGSVGIANRLKLSPMFVGLVLVGFGTSAPELATSVQAQLSGSPDVAVGNVVGSNTANILLILGIGALIRPILAVREALLRDGLALSLVTVAAITFLFHSPLPAIWGAALIGLLLGYIGLSYVLDRRRGDRAGALHEAEAASASAPENIGLAILFFAGGLVGVLVGARLLVTGAIDIAGAMGVPEAIIGLTLVAIGTSLPELAATIAAALRRQGDVAFGNVIGSNIFNAAGILGAAALVRPLEIPGRILGEDIWIMLAATAILILFAFTGQRVDRREGALLLALYAGYIIWLSASA</sequence>
<evidence type="ECO:0000256" key="3">
    <source>
        <dbReference type="ARBA" id="ARBA00022989"/>
    </source>
</evidence>
<dbReference type="Gene3D" id="1.20.1420.30">
    <property type="entry name" value="NCX, central ion-binding region"/>
    <property type="match status" value="2"/>
</dbReference>
<dbReference type="PANTHER" id="PTHR10846:SF8">
    <property type="entry name" value="INNER MEMBRANE PROTEIN YRBG"/>
    <property type="match status" value="1"/>
</dbReference>
<dbReference type="NCBIfam" id="TIGR00367">
    <property type="entry name" value="calcium/sodium antiporter"/>
    <property type="match status" value="1"/>
</dbReference>
<dbReference type="InterPro" id="IPR004481">
    <property type="entry name" value="K/Na/Ca-exchanger"/>
</dbReference>
<feature type="transmembrane region" description="Helical" evidence="5">
    <location>
        <begin position="274"/>
        <end position="291"/>
    </location>
</feature>
<keyword evidence="8" id="KW-1185">Reference proteome</keyword>
<reference evidence="7 8" key="1">
    <citation type="submission" date="2024-01" db="EMBL/GenBank/DDBJ databases">
        <title>Hyphobacterium bacterium isolated from marine sediment.</title>
        <authorList>
            <person name="Zhao S."/>
        </authorList>
    </citation>
    <scope>NUCLEOTIDE SEQUENCE [LARGE SCALE GENOMIC DNA]</scope>
    <source>
        <strain evidence="8">HN65</strain>
    </source>
</reference>
<proteinExistence type="predicted"/>
<evidence type="ECO:0000256" key="5">
    <source>
        <dbReference type="SAM" id="Phobius"/>
    </source>
</evidence>
<comment type="caution">
    <text evidence="7">The sequence shown here is derived from an EMBL/GenBank/DDBJ whole genome shotgun (WGS) entry which is preliminary data.</text>
</comment>